<dbReference type="InterPro" id="IPR007393">
    <property type="entry name" value="YlxR_dom"/>
</dbReference>
<accession>A0ABP7G8U9</accession>
<proteinExistence type="predicted"/>
<evidence type="ECO:0000313" key="3">
    <source>
        <dbReference type="Proteomes" id="UP001500908"/>
    </source>
</evidence>
<dbReference type="Pfam" id="PF04296">
    <property type="entry name" value="YlxR"/>
    <property type="match status" value="1"/>
</dbReference>
<dbReference type="Gene3D" id="3.30.1230.10">
    <property type="entry name" value="YlxR-like"/>
    <property type="match status" value="1"/>
</dbReference>
<dbReference type="EMBL" id="BAABDD010000027">
    <property type="protein sequence ID" value="GAA3758820.1"/>
    <property type="molecule type" value="Genomic_DNA"/>
</dbReference>
<gene>
    <name evidence="2" type="ORF">GCM10022402_41080</name>
</gene>
<organism evidence="2 3">
    <name type="scientific">Salinactinospora qingdaonensis</name>
    <dbReference type="NCBI Taxonomy" id="702744"/>
    <lineage>
        <taxon>Bacteria</taxon>
        <taxon>Bacillati</taxon>
        <taxon>Actinomycetota</taxon>
        <taxon>Actinomycetes</taxon>
        <taxon>Streptosporangiales</taxon>
        <taxon>Nocardiopsidaceae</taxon>
        <taxon>Salinactinospora</taxon>
    </lineage>
</organism>
<dbReference type="PANTHER" id="PTHR34215">
    <property type="entry name" value="BLL0784 PROTEIN"/>
    <property type="match status" value="1"/>
</dbReference>
<feature type="domain" description="YlxR" evidence="1">
    <location>
        <begin position="8"/>
        <end position="69"/>
    </location>
</feature>
<evidence type="ECO:0000313" key="2">
    <source>
        <dbReference type="EMBL" id="GAA3758820.1"/>
    </source>
</evidence>
<comment type="caution">
    <text evidence="2">The sequence shown here is derived from an EMBL/GenBank/DDBJ whole genome shotgun (WGS) entry which is preliminary data.</text>
</comment>
<name>A0ABP7G8U9_9ACTN</name>
<reference evidence="3" key="1">
    <citation type="journal article" date="2019" name="Int. J. Syst. Evol. Microbiol.">
        <title>The Global Catalogue of Microorganisms (GCM) 10K type strain sequencing project: providing services to taxonomists for standard genome sequencing and annotation.</title>
        <authorList>
            <consortium name="The Broad Institute Genomics Platform"/>
            <consortium name="The Broad Institute Genome Sequencing Center for Infectious Disease"/>
            <person name="Wu L."/>
            <person name="Ma J."/>
        </authorList>
    </citation>
    <scope>NUCLEOTIDE SEQUENCE [LARGE SCALE GENOMIC DNA]</scope>
    <source>
        <strain evidence="3">JCM 17137</strain>
    </source>
</reference>
<keyword evidence="3" id="KW-1185">Reference proteome</keyword>
<dbReference type="PANTHER" id="PTHR34215:SF1">
    <property type="entry name" value="YLXR DOMAIN-CONTAINING PROTEIN"/>
    <property type="match status" value="1"/>
</dbReference>
<evidence type="ECO:0000259" key="1">
    <source>
        <dbReference type="Pfam" id="PF04296"/>
    </source>
</evidence>
<dbReference type="SUPFAM" id="SSF64376">
    <property type="entry name" value="YlxR-like"/>
    <property type="match status" value="1"/>
</dbReference>
<protein>
    <recommendedName>
        <fullName evidence="1">YlxR domain-containing protein</fullName>
    </recommendedName>
</protein>
<dbReference type="InterPro" id="IPR037465">
    <property type="entry name" value="YlxR"/>
</dbReference>
<dbReference type="InterPro" id="IPR035931">
    <property type="entry name" value="YlxR-like_sf"/>
</dbReference>
<sequence>MNQVIPIRTCVGCRSRAAQSDLLRLVRDDGGITPDHSQSAPGRGAYLHFDLRCWESAQRRRVWAKAFRVADGLDTSPVAAYFAAAPSVRDGQESR</sequence>
<dbReference type="RefSeq" id="WP_344974998.1">
    <property type="nucleotide sequence ID" value="NZ_BAABDD010000027.1"/>
</dbReference>
<dbReference type="Proteomes" id="UP001500908">
    <property type="component" value="Unassembled WGS sequence"/>
</dbReference>